<organism evidence="1 2">
    <name type="scientific">Mycena venus</name>
    <dbReference type="NCBI Taxonomy" id="2733690"/>
    <lineage>
        <taxon>Eukaryota</taxon>
        <taxon>Fungi</taxon>
        <taxon>Dikarya</taxon>
        <taxon>Basidiomycota</taxon>
        <taxon>Agaricomycotina</taxon>
        <taxon>Agaricomycetes</taxon>
        <taxon>Agaricomycetidae</taxon>
        <taxon>Agaricales</taxon>
        <taxon>Marasmiineae</taxon>
        <taxon>Mycenaceae</taxon>
        <taxon>Mycena</taxon>
    </lineage>
</organism>
<dbReference type="PANTHER" id="PTHR10909:SF382">
    <property type="entry name" value="ACYL-COENZYME A OXIDASE"/>
    <property type="match status" value="1"/>
</dbReference>
<evidence type="ECO:0000313" key="1">
    <source>
        <dbReference type="EMBL" id="KAF7335672.1"/>
    </source>
</evidence>
<evidence type="ECO:0000313" key="2">
    <source>
        <dbReference type="Proteomes" id="UP000620124"/>
    </source>
</evidence>
<dbReference type="GO" id="GO:0033540">
    <property type="term" value="P:fatty acid beta-oxidation using acyl-CoA oxidase"/>
    <property type="evidence" value="ECO:0007669"/>
    <property type="project" value="TreeGrafter"/>
</dbReference>
<dbReference type="Proteomes" id="UP000620124">
    <property type="component" value="Unassembled WGS sequence"/>
</dbReference>
<dbReference type="InterPro" id="IPR009100">
    <property type="entry name" value="AcylCoA_DH/oxidase_NM_dom_sf"/>
</dbReference>
<dbReference type="InterPro" id="IPR046373">
    <property type="entry name" value="Acyl-CoA_Oxase/DH_mid-dom_sf"/>
</dbReference>
<dbReference type="GO" id="GO:0071949">
    <property type="term" value="F:FAD binding"/>
    <property type="evidence" value="ECO:0007669"/>
    <property type="project" value="InterPro"/>
</dbReference>
<protein>
    <submittedName>
        <fullName evidence="1">Acyl-CoA oxidase</fullName>
    </submittedName>
</protein>
<gene>
    <name evidence="1" type="ORF">MVEN_02222200</name>
</gene>
<dbReference type="InterPro" id="IPR012258">
    <property type="entry name" value="Acyl-CoA_oxidase"/>
</dbReference>
<name>A0A8H6X714_9AGAR</name>
<dbReference type="GO" id="GO:0005777">
    <property type="term" value="C:peroxisome"/>
    <property type="evidence" value="ECO:0007669"/>
    <property type="project" value="InterPro"/>
</dbReference>
<dbReference type="GO" id="GO:0055088">
    <property type="term" value="P:lipid homeostasis"/>
    <property type="evidence" value="ECO:0007669"/>
    <property type="project" value="TreeGrafter"/>
</dbReference>
<reference evidence="1" key="1">
    <citation type="submission" date="2020-05" db="EMBL/GenBank/DDBJ databases">
        <title>Mycena genomes resolve the evolution of fungal bioluminescence.</title>
        <authorList>
            <person name="Tsai I.J."/>
        </authorList>
    </citation>
    <scope>NUCLEOTIDE SEQUENCE</scope>
    <source>
        <strain evidence="1">CCC161011</strain>
    </source>
</reference>
<dbReference type="EMBL" id="JACAZI010000024">
    <property type="protein sequence ID" value="KAF7335672.1"/>
    <property type="molecule type" value="Genomic_DNA"/>
</dbReference>
<accession>A0A8H6X714</accession>
<dbReference type="PANTHER" id="PTHR10909">
    <property type="entry name" value="ELECTRON TRANSPORT OXIDOREDUCTASE"/>
    <property type="match status" value="1"/>
</dbReference>
<dbReference type="Gene3D" id="1.20.140.10">
    <property type="entry name" value="Butyryl-CoA Dehydrogenase, subunit A, domain 3"/>
    <property type="match status" value="1"/>
</dbReference>
<dbReference type="SUPFAM" id="SSF47203">
    <property type="entry name" value="Acyl-CoA dehydrogenase C-terminal domain-like"/>
    <property type="match status" value="1"/>
</dbReference>
<dbReference type="SUPFAM" id="SSF56645">
    <property type="entry name" value="Acyl-CoA dehydrogenase NM domain-like"/>
    <property type="match status" value="1"/>
</dbReference>
<dbReference type="InterPro" id="IPR036250">
    <property type="entry name" value="AcylCo_DH-like_C"/>
</dbReference>
<comment type="caution">
    <text evidence="1">The sequence shown here is derived from an EMBL/GenBank/DDBJ whole genome shotgun (WGS) entry which is preliminary data.</text>
</comment>
<dbReference type="OrthoDB" id="538336at2759"/>
<keyword evidence="2" id="KW-1185">Reference proteome</keyword>
<sequence>MVFSSHSALAKHPLFTVLVEGLSVDERVALAYKRARIVLQTHNLSALDVQQCSQRFWGLFTDPIICFDLGMFTILAAHVGLAIGTLSRHLQSRPDLQPLVDEFLRFEKVGLFLLTERGHGTDSFNIETTATRLADGSYILNTPREEASKFMPASTPSFGISKVALVMARLMENGQDFGCRYFVVPICNEKEMFRGVTSTRLPPRSGTSPLDFAITSFHNVRLPATALISSTPFKIAAPSNPLASWWDENWRIQRGTLLIVSPMLHSIKMAAYIVGNYSLRRCITDRQNVLKPIFEFRTQQWPIASAVAMGGVYEMWYKAVIHDSIDGGRPQHIQHALAVICKTTIMRHGLRIIPELAERCGAQGTFEPNFMARIQNDAVGGIIAEGELTTLCIRLFSELLLGRYNIDMPSSGESLLSQHAHRLLEENRKLLVKFGGHRSAEFNSIILPQSQAVIEAIGHALAYAAALENKIPQPLLDMYECAVMRLDPAWYCEAGISRLEQRLREDRAISFMLPDIKLYLSDLNVADLVTAPIVDDESWKRYAASLPTFAGNIDVGPIARL</sequence>
<dbReference type="GO" id="GO:0003997">
    <property type="term" value="F:acyl-CoA oxidase activity"/>
    <property type="evidence" value="ECO:0007669"/>
    <property type="project" value="InterPro"/>
</dbReference>
<proteinExistence type="predicted"/>
<dbReference type="GO" id="GO:0005504">
    <property type="term" value="F:fatty acid binding"/>
    <property type="evidence" value="ECO:0007669"/>
    <property type="project" value="TreeGrafter"/>
</dbReference>
<dbReference type="Gene3D" id="2.40.110.10">
    <property type="entry name" value="Butyryl-CoA Dehydrogenase, subunit A, domain 2"/>
    <property type="match status" value="1"/>
</dbReference>
<dbReference type="AlphaFoldDB" id="A0A8H6X714"/>